<gene>
    <name evidence="12" type="primary">rbsA_1</name>
    <name evidence="12" type="ORF">DNHGIG_02600</name>
</gene>
<name>A0AAV4LAJ6_9BACL</name>
<keyword evidence="4" id="KW-1003">Cell membrane</keyword>
<keyword evidence="5" id="KW-0762">Sugar transport</keyword>
<evidence type="ECO:0000256" key="7">
    <source>
        <dbReference type="ARBA" id="ARBA00022741"/>
    </source>
</evidence>
<keyword evidence="10" id="KW-0472">Membrane</keyword>
<reference evidence="12" key="1">
    <citation type="journal article" date="2023" name="Int. J. Syst. Evol. Microbiol.">
        <title>Collibacillus ludicampi gen. nov., sp. nov., a new soil bacterium of the family Alicyclobacillaceae.</title>
        <authorList>
            <person name="Jojima T."/>
            <person name="Ioku Y."/>
            <person name="Fukuta Y."/>
            <person name="Shirasaka N."/>
            <person name="Matsumura Y."/>
            <person name="Mori M."/>
        </authorList>
    </citation>
    <scope>NUCLEOTIDE SEQUENCE</scope>
    <source>
        <strain evidence="12">TP075</strain>
    </source>
</reference>
<dbReference type="Proteomes" id="UP001057291">
    <property type="component" value="Unassembled WGS sequence"/>
</dbReference>
<dbReference type="PANTHER" id="PTHR43790:SF3">
    <property type="entry name" value="D-ALLOSE IMPORT ATP-BINDING PROTEIN ALSA-RELATED"/>
    <property type="match status" value="1"/>
</dbReference>
<evidence type="ECO:0000256" key="5">
    <source>
        <dbReference type="ARBA" id="ARBA00022597"/>
    </source>
</evidence>
<keyword evidence="7" id="KW-0547">Nucleotide-binding</keyword>
<dbReference type="PANTHER" id="PTHR43790">
    <property type="entry name" value="CARBOHYDRATE TRANSPORT ATP-BINDING PROTEIN MG119-RELATED"/>
    <property type="match status" value="1"/>
</dbReference>
<dbReference type="InterPro" id="IPR003439">
    <property type="entry name" value="ABC_transporter-like_ATP-bd"/>
</dbReference>
<dbReference type="CDD" id="cd03215">
    <property type="entry name" value="ABC_Carb_Monos_II"/>
    <property type="match status" value="1"/>
</dbReference>
<dbReference type="GO" id="GO:0015749">
    <property type="term" value="P:monosaccharide transmembrane transport"/>
    <property type="evidence" value="ECO:0007669"/>
    <property type="project" value="UniProtKB-ARBA"/>
</dbReference>
<dbReference type="InterPro" id="IPR003593">
    <property type="entry name" value="AAA+_ATPase"/>
</dbReference>
<comment type="subcellular location">
    <subcellularLocation>
        <location evidence="2">Cell inner membrane</location>
    </subcellularLocation>
    <subcellularLocation>
        <location evidence="1">Cell membrane</location>
        <topology evidence="1">Peripheral membrane protein</topology>
    </subcellularLocation>
</comment>
<evidence type="ECO:0000256" key="3">
    <source>
        <dbReference type="ARBA" id="ARBA00022448"/>
    </source>
</evidence>
<evidence type="ECO:0000313" key="12">
    <source>
        <dbReference type="EMBL" id="GIM44711.1"/>
    </source>
</evidence>
<dbReference type="PROSITE" id="PS50893">
    <property type="entry name" value="ABC_TRANSPORTER_2"/>
    <property type="match status" value="2"/>
</dbReference>
<dbReference type="AlphaFoldDB" id="A0AAV4LAJ6"/>
<dbReference type="GO" id="GO:0005524">
    <property type="term" value="F:ATP binding"/>
    <property type="evidence" value="ECO:0007669"/>
    <property type="project" value="UniProtKB-KW"/>
</dbReference>
<dbReference type="GO" id="GO:0016887">
    <property type="term" value="F:ATP hydrolysis activity"/>
    <property type="evidence" value="ECO:0007669"/>
    <property type="project" value="InterPro"/>
</dbReference>
<dbReference type="FunFam" id="3.40.50.300:FF:000127">
    <property type="entry name" value="Ribose import ATP-binding protein RbsA"/>
    <property type="match status" value="1"/>
</dbReference>
<evidence type="ECO:0000313" key="13">
    <source>
        <dbReference type="Proteomes" id="UP001057291"/>
    </source>
</evidence>
<dbReference type="GO" id="GO:0005886">
    <property type="term" value="C:plasma membrane"/>
    <property type="evidence" value="ECO:0007669"/>
    <property type="project" value="UniProtKB-SubCell"/>
</dbReference>
<evidence type="ECO:0000256" key="9">
    <source>
        <dbReference type="ARBA" id="ARBA00022967"/>
    </source>
</evidence>
<evidence type="ECO:0000256" key="4">
    <source>
        <dbReference type="ARBA" id="ARBA00022475"/>
    </source>
</evidence>
<dbReference type="InterPro" id="IPR050107">
    <property type="entry name" value="ABC_carbohydrate_import_ATPase"/>
</dbReference>
<dbReference type="Pfam" id="PF00005">
    <property type="entry name" value="ABC_tran"/>
    <property type="match status" value="2"/>
</dbReference>
<dbReference type="RefSeq" id="WP_282197976.1">
    <property type="nucleotide sequence ID" value="NZ_BOQE01000001.1"/>
</dbReference>
<keyword evidence="9" id="KW-1278">Translocase</keyword>
<dbReference type="InterPro" id="IPR027417">
    <property type="entry name" value="P-loop_NTPase"/>
</dbReference>
<evidence type="ECO:0000256" key="8">
    <source>
        <dbReference type="ARBA" id="ARBA00022840"/>
    </source>
</evidence>
<comment type="caution">
    <text evidence="12">The sequence shown here is derived from an EMBL/GenBank/DDBJ whole genome shotgun (WGS) entry which is preliminary data.</text>
</comment>
<dbReference type="InterPro" id="IPR017871">
    <property type="entry name" value="ABC_transporter-like_CS"/>
</dbReference>
<keyword evidence="13" id="KW-1185">Reference proteome</keyword>
<protein>
    <submittedName>
        <fullName evidence="12">Ribose import ATP-binding protein RbsA</fullName>
    </submittedName>
</protein>
<dbReference type="Gene3D" id="3.40.50.300">
    <property type="entry name" value="P-loop containing nucleotide triphosphate hydrolases"/>
    <property type="match status" value="2"/>
</dbReference>
<evidence type="ECO:0000256" key="2">
    <source>
        <dbReference type="ARBA" id="ARBA00004533"/>
    </source>
</evidence>
<keyword evidence="6" id="KW-0677">Repeat</keyword>
<evidence type="ECO:0000259" key="11">
    <source>
        <dbReference type="PROSITE" id="PS50893"/>
    </source>
</evidence>
<dbReference type="CDD" id="cd03216">
    <property type="entry name" value="ABC_Carb_Monos_I"/>
    <property type="match status" value="1"/>
</dbReference>
<dbReference type="SMART" id="SM00382">
    <property type="entry name" value="AAA"/>
    <property type="match status" value="2"/>
</dbReference>
<dbReference type="PROSITE" id="PS00211">
    <property type="entry name" value="ABC_TRANSPORTER_1"/>
    <property type="match status" value="1"/>
</dbReference>
<accession>A0AAV4LAJ6</accession>
<keyword evidence="3" id="KW-0813">Transport</keyword>
<feature type="domain" description="ABC transporter" evidence="11">
    <location>
        <begin position="19"/>
        <end position="256"/>
    </location>
</feature>
<feature type="domain" description="ABC transporter" evidence="11">
    <location>
        <begin position="261"/>
        <end position="514"/>
    </location>
</feature>
<sequence>MLQTEIVHEQNSTGSPVILRMTGISKRFPGVKALDNVQIELYKGEVHALMGENGAGKSTLMKILSGVYLPDSGMIEYKGKQVVWSNPLEARANGISVIHQELNLSPNLTIGENILMGTKLPKNRFGMINWKEIHERADALLKSIGSDLNPRTLVSSLSVAQQQMVEIARSLSFKAEVLIMDEPTATLTDKEIDKLFGIINDLKQQGVAIVYISHRMDEIFKVSDRCTVLRDGQWIASMPIGDTNPERLVQLMVGRELKELFQRQDVQVSVQDKKPILEVKGISDKKIVKNVDLKVYPGEVVGLAGLVGAGRTELVRAIFGCTERTGGEIFIEGKKVNINSPVDAIANGIALVPESRKEQGLFLEMSVKENILMAVLRNFRKTGILQWNTINKRSQEYIQKLGIKVSSPDQKVVNLSGGNQQKVVLARWLSIQPKVLLLDEPTRGVDVGAKTEIHKIMHELAKTGLGILMISSELPEILGVSDRILVMHEGRIRANLSREEATQEKIMYYATGEIQ</sequence>
<evidence type="ECO:0000256" key="10">
    <source>
        <dbReference type="ARBA" id="ARBA00023136"/>
    </source>
</evidence>
<organism evidence="12 13">
    <name type="scientific">Collibacillus ludicampi</name>
    <dbReference type="NCBI Taxonomy" id="2771369"/>
    <lineage>
        <taxon>Bacteria</taxon>
        <taxon>Bacillati</taxon>
        <taxon>Bacillota</taxon>
        <taxon>Bacilli</taxon>
        <taxon>Bacillales</taxon>
        <taxon>Alicyclobacillaceae</taxon>
        <taxon>Collibacillus</taxon>
    </lineage>
</organism>
<dbReference type="SUPFAM" id="SSF52540">
    <property type="entry name" value="P-loop containing nucleoside triphosphate hydrolases"/>
    <property type="match status" value="2"/>
</dbReference>
<evidence type="ECO:0000256" key="1">
    <source>
        <dbReference type="ARBA" id="ARBA00004202"/>
    </source>
</evidence>
<proteinExistence type="predicted"/>
<dbReference type="FunFam" id="3.40.50.300:FF:000126">
    <property type="entry name" value="Galactose/methyl galactoside import ATP-binding protein MglA"/>
    <property type="match status" value="1"/>
</dbReference>
<keyword evidence="8 12" id="KW-0067">ATP-binding</keyword>
<dbReference type="EMBL" id="BOQE01000001">
    <property type="protein sequence ID" value="GIM44711.1"/>
    <property type="molecule type" value="Genomic_DNA"/>
</dbReference>
<evidence type="ECO:0000256" key="6">
    <source>
        <dbReference type="ARBA" id="ARBA00022737"/>
    </source>
</evidence>